<keyword evidence="1" id="KW-1133">Transmembrane helix</keyword>
<dbReference type="STRING" id="37658.SAMN05661086_02243"/>
<dbReference type="OrthoDB" id="9803968at2"/>
<evidence type="ECO:0000313" key="4">
    <source>
        <dbReference type="Proteomes" id="UP000199659"/>
    </source>
</evidence>
<protein>
    <submittedName>
        <fullName evidence="3">AMP-binding enzyme</fullName>
    </submittedName>
</protein>
<feature type="transmembrane region" description="Helical" evidence="1">
    <location>
        <begin position="181"/>
        <end position="201"/>
    </location>
</feature>
<dbReference type="PANTHER" id="PTHR24096">
    <property type="entry name" value="LONG-CHAIN-FATTY-ACID--COA LIGASE"/>
    <property type="match status" value="1"/>
</dbReference>
<dbReference type="SUPFAM" id="SSF56801">
    <property type="entry name" value="Acetyl-CoA synthetase-like"/>
    <property type="match status" value="1"/>
</dbReference>
<keyword evidence="1" id="KW-0472">Membrane</keyword>
<accession>A0A1I6K6Z1</accession>
<dbReference type="AlphaFoldDB" id="A0A1I6K6Z1"/>
<dbReference type="EMBL" id="FOYZ01000008">
    <property type="protein sequence ID" value="SFR87001.1"/>
    <property type="molecule type" value="Genomic_DNA"/>
</dbReference>
<proteinExistence type="predicted"/>
<evidence type="ECO:0000313" key="3">
    <source>
        <dbReference type="EMBL" id="SFR87001.1"/>
    </source>
</evidence>
<evidence type="ECO:0000256" key="1">
    <source>
        <dbReference type="SAM" id="Phobius"/>
    </source>
</evidence>
<evidence type="ECO:0000259" key="2">
    <source>
        <dbReference type="Pfam" id="PF00501"/>
    </source>
</evidence>
<name>A0A1I6K6Z1_9FIRM</name>
<reference evidence="3 4" key="1">
    <citation type="submission" date="2016-10" db="EMBL/GenBank/DDBJ databases">
        <authorList>
            <person name="de Groot N.N."/>
        </authorList>
    </citation>
    <scope>NUCLEOTIDE SEQUENCE [LARGE SCALE GENOMIC DNA]</scope>
    <source>
        <strain evidence="3 4">743A</strain>
    </source>
</reference>
<keyword evidence="4" id="KW-1185">Reference proteome</keyword>
<dbReference type="Proteomes" id="UP000199659">
    <property type="component" value="Unassembled WGS sequence"/>
</dbReference>
<dbReference type="GO" id="GO:0016405">
    <property type="term" value="F:CoA-ligase activity"/>
    <property type="evidence" value="ECO:0007669"/>
    <property type="project" value="TreeGrafter"/>
</dbReference>
<feature type="transmembrane region" description="Helical" evidence="1">
    <location>
        <begin position="64"/>
        <end position="82"/>
    </location>
</feature>
<dbReference type="InterPro" id="IPR000873">
    <property type="entry name" value="AMP-dep_synth/lig_dom"/>
</dbReference>
<dbReference type="Gene3D" id="3.40.50.12780">
    <property type="entry name" value="N-terminal domain of ligase-like"/>
    <property type="match status" value="1"/>
</dbReference>
<gene>
    <name evidence="3" type="ORF">SAMN05661086_02243</name>
</gene>
<keyword evidence="1" id="KW-0812">Transmembrane</keyword>
<dbReference type="RefSeq" id="WP_092560778.1">
    <property type="nucleotide sequence ID" value="NZ_FOYZ01000008.1"/>
</dbReference>
<dbReference type="InterPro" id="IPR042099">
    <property type="entry name" value="ANL_N_sf"/>
</dbReference>
<organism evidence="3 4">
    <name type="scientific">Anaeromicropila populeti</name>
    <dbReference type="NCBI Taxonomy" id="37658"/>
    <lineage>
        <taxon>Bacteria</taxon>
        <taxon>Bacillati</taxon>
        <taxon>Bacillota</taxon>
        <taxon>Clostridia</taxon>
        <taxon>Lachnospirales</taxon>
        <taxon>Lachnospiraceae</taxon>
        <taxon>Anaeromicropila</taxon>
    </lineage>
</organism>
<sequence>MESNRFLKKIRDDYSTRYAYIKNDICITYAELYKLIDINRKSILELGINKDDCVILQRKDQLEFSILFLSLLSIGCYIVPVSDGITEFELDKVKKKVMPKTIDDIQVMLHCDTIEEEQDLPDFYSGDDCGIYHMTSGSTGEEKYCVRTFNNLYAEAESYVETCAYSYNDRIISTAPLNHSFALGSVIIPALLSGASVYTLNGLSPIRVMKMVPQNKITVIITVPAIVKMFCIVEKQYDFSTIRMVLAGAGVITAELHRMFLEKFHTHLYGNYGSTETGGLICRLNDENIAGKKVNPLEVDCSK</sequence>
<feature type="domain" description="AMP-dependent synthetase/ligase" evidence="2">
    <location>
        <begin position="16"/>
        <end position="286"/>
    </location>
</feature>
<dbReference type="Pfam" id="PF00501">
    <property type="entry name" value="AMP-binding"/>
    <property type="match status" value="1"/>
</dbReference>